<gene>
    <name evidence="2" type="ORF">KDAU_27980</name>
</gene>
<accession>A0A401ZF49</accession>
<name>A0A401ZF49_9CHLR</name>
<feature type="region of interest" description="Disordered" evidence="1">
    <location>
        <begin position="1"/>
        <end position="24"/>
    </location>
</feature>
<sequence>MREEDFTNPYNKNSEQNNEHGQCESASSVSVYARKPFRCANCDIEILWPPTVRQGQTYCCSGCAAGGPCCCDYSLYRSINISGVIHYEPDEEALHKSSD</sequence>
<evidence type="ECO:0000256" key="1">
    <source>
        <dbReference type="SAM" id="MobiDB-lite"/>
    </source>
</evidence>
<reference evidence="3" key="1">
    <citation type="submission" date="2018-12" db="EMBL/GenBank/DDBJ databases">
        <title>Tengunoibacter tsumagoiensis gen. nov., sp. nov., Dictyobacter kobayashii sp. nov., D. alpinus sp. nov., and D. joshuensis sp. nov. and description of Dictyobacteraceae fam. nov. within the order Ktedonobacterales isolated from Tengu-no-mugimeshi.</title>
        <authorList>
            <person name="Wang C.M."/>
            <person name="Zheng Y."/>
            <person name="Sakai Y."/>
            <person name="Toyoda A."/>
            <person name="Minakuchi Y."/>
            <person name="Abe K."/>
            <person name="Yokota A."/>
            <person name="Yabe S."/>
        </authorList>
    </citation>
    <scope>NUCLEOTIDE SEQUENCE [LARGE SCALE GENOMIC DNA]</scope>
    <source>
        <strain evidence="3">S-27</strain>
    </source>
</reference>
<protein>
    <submittedName>
        <fullName evidence="2">Uncharacterized protein</fullName>
    </submittedName>
</protein>
<evidence type="ECO:0000313" key="3">
    <source>
        <dbReference type="Proteomes" id="UP000287224"/>
    </source>
</evidence>
<dbReference type="AlphaFoldDB" id="A0A401ZF49"/>
<dbReference type="EMBL" id="BIFQ01000001">
    <property type="protein sequence ID" value="GCE05469.1"/>
    <property type="molecule type" value="Genomic_DNA"/>
</dbReference>
<dbReference type="OrthoDB" id="164772at2"/>
<keyword evidence="3" id="KW-1185">Reference proteome</keyword>
<evidence type="ECO:0000313" key="2">
    <source>
        <dbReference type="EMBL" id="GCE05469.1"/>
    </source>
</evidence>
<organism evidence="2 3">
    <name type="scientific">Dictyobacter aurantiacus</name>
    <dbReference type="NCBI Taxonomy" id="1936993"/>
    <lineage>
        <taxon>Bacteria</taxon>
        <taxon>Bacillati</taxon>
        <taxon>Chloroflexota</taxon>
        <taxon>Ktedonobacteria</taxon>
        <taxon>Ktedonobacterales</taxon>
        <taxon>Dictyobacteraceae</taxon>
        <taxon>Dictyobacter</taxon>
    </lineage>
</organism>
<dbReference type="Proteomes" id="UP000287224">
    <property type="component" value="Unassembled WGS sequence"/>
</dbReference>
<comment type="caution">
    <text evidence="2">The sequence shown here is derived from an EMBL/GenBank/DDBJ whole genome shotgun (WGS) entry which is preliminary data.</text>
</comment>
<dbReference type="RefSeq" id="WP_126596508.1">
    <property type="nucleotide sequence ID" value="NZ_BIFQ01000001.1"/>
</dbReference>
<proteinExistence type="predicted"/>